<dbReference type="EMBL" id="DYDO01000011">
    <property type="protein sequence ID" value="DBA16485.1"/>
    <property type="molecule type" value="Genomic_DNA"/>
</dbReference>
<comment type="caution">
    <text evidence="13">The sequence shown here is derived from an EMBL/GenBank/DDBJ whole genome shotgun (WGS) entry which is preliminary data.</text>
</comment>
<feature type="transmembrane region" description="Helical" evidence="11">
    <location>
        <begin position="98"/>
        <end position="117"/>
    </location>
</feature>
<evidence type="ECO:0000256" key="4">
    <source>
        <dbReference type="ARBA" id="ARBA00022725"/>
    </source>
</evidence>
<keyword evidence="7 11" id="KW-0472">Membrane</keyword>
<evidence type="ECO:0000256" key="6">
    <source>
        <dbReference type="ARBA" id="ARBA00023040"/>
    </source>
</evidence>
<dbReference type="InterPro" id="IPR000725">
    <property type="entry name" value="Olfact_rcpt"/>
</dbReference>
<dbReference type="SUPFAM" id="SSF81321">
    <property type="entry name" value="Family A G protein-coupled receptor-like"/>
    <property type="match status" value="1"/>
</dbReference>
<reference evidence="13" key="1">
    <citation type="thesis" date="2020" institute="ProQuest LLC" country="789 East Eisenhower Parkway, Ann Arbor, MI, USA">
        <title>Comparative Genomics and Chromosome Evolution.</title>
        <authorList>
            <person name="Mudd A.B."/>
        </authorList>
    </citation>
    <scope>NUCLEOTIDE SEQUENCE</scope>
    <source>
        <strain evidence="13">1538</strain>
        <tissue evidence="13">Blood</tissue>
    </source>
</reference>
<evidence type="ECO:0000256" key="1">
    <source>
        <dbReference type="ARBA" id="ARBA00004651"/>
    </source>
</evidence>
<evidence type="ECO:0000313" key="13">
    <source>
        <dbReference type="EMBL" id="DBA16485.1"/>
    </source>
</evidence>
<gene>
    <name evidence="13" type="ORF">GDO54_003873</name>
</gene>
<dbReference type="GO" id="GO:0004984">
    <property type="term" value="F:olfactory receptor activity"/>
    <property type="evidence" value="ECO:0007669"/>
    <property type="project" value="InterPro"/>
</dbReference>
<keyword evidence="14" id="KW-1185">Reference proteome</keyword>
<dbReference type="PANTHER" id="PTHR26452">
    <property type="entry name" value="OLFACTORY RECEPTOR"/>
    <property type="match status" value="1"/>
</dbReference>
<keyword evidence="4 11" id="KW-0552">Olfaction</keyword>
<feature type="transmembrane region" description="Helical" evidence="11">
    <location>
        <begin position="20"/>
        <end position="45"/>
    </location>
</feature>
<keyword evidence="5 11" id="KW-1133">Transmembrane helix</keyword>
<dbReference type="Proteomes" id="UP001181693">
    <property type="component" value="Unassembled WGS sequence"/>
</dbReference>
<keyword evidence="3 10" id="KW-0812">Transmembrane</keyword>
<dbReference type="InterPro" id="IPR017452">
    <property type="entry name" value="GPCR_Rhodpsn_7TM"/>
</dbReference>
<feature type="transmembrane region" description="Helical" evidence="11">
    <location>
        <begin position="268"/>
        <end position="289"/>
    </location>
</feature>
<evidence type="ECO:0000256" key="9">
    <source>
        <dbReference type="ARBA" id="ARBA00023224"/>
    </source>
</evidence>
<feature type="transmembrane region" description="Helical" evidence="11">
    <location>
        <begin position="201"/>
        <end position="222"/>
    </location>
</feature>
<keyword evidence="6 10" id="KW-0297">G-protein coupled receptor</keyword>
<name>A0AAV2ZYC5_PYXAD</name>
<evidence type="ECO:0000256" key="11">
    <source>
        <dbReference type="RuleBase" id="RU363047"/>
    </source>
</evidence>
<keyword evidence="2 11" id="KW-1003">Cell membrane</keyword>
<comment type="subcellular location">
    <subcellularLocation>
        <location evidence="1 11">Cell membrane</location>
        <topology evidence="1 11">Multi-pass membrane protein</topology>
    </subcellularLocation>
</comment>
<evidence type="ECO:0000256" key="3">
    <source>
        <dbReference type="ARBA" id="ARBA00022692"/>
    </source>
</evidence>
<keyword evidence="9 10" id="KW-0807">Transducer</keyword>
<dbReference type="InterPro" id="IPR000276">
    <property type="entry name" value="GPCR_Rhodpsn"/>
</dbReference>
<evidence type="ECO:0000256" key="8">
    <source>
        <dbReference type="ARBA" id="ARBA00023170"/>
    </source>
</evidence>
<evidence type="ECO:0000256" key="5">
    <source>
        <dbReference type="ARBA" id="ARBA00022989"/>
    </source>
</evidence>
<feature type="domain" description="G-protein coupled receptors family 1 profile" evidence="12">
    <location>
        <begin position="38"/>
        <end position="287"/>
    </location>
</feature>
<accession>A0AAV2ZYC5</accession>
<dbReference type="PROSITE" id="PS50262">
    <property type="entry name" value="G_PROTEIN_RECEP_F1_2"/>
    <property type="match status" value="1"/>
</dbReference>
<dbReference type="PROSITE" id="PS00237">
    <property type="entry name" value="G_PROTEIN_RECEP_F1_1"/>
    <property type="match status" value="1"/>
</dbReference>
<dbReference type="GO" id="GO:0005886">
    <property type="term" value="C:plasma membrane"/>
    <property type="evidence" value="ECO:0007669"/>
    <property type="project" value="UniProtKB-SubCell"/>
</dbReference>
<evidence type="ECO:0000256" key="10">
    <source>
        <dbReference type="RuleBase" id="RU000688"/>
    </source>
</evidence>
<protein>
    <recommendedName>
        <fullName evidence="11">Olfactory receptor</fullName>
    </recommendedName>
</protein>
<feature type="transmembrane region" description="Helical" evidence="11">
    <location>
        <begin position="137"/>
        <end position="155"/>
    </location>
</feature>
<evidence type="ECO:0000256" key="2">
    <source>
        <dbReference type="ARBA" id="ARBA00022475"/>
    </source>
</evidence>
<dbReference type="Gene3D" id="1.20.1070.10">
    <property type="entry name" value="Rhodopsin 7-helix transmembrane proteins"/>
    <property type="match status" value="1"/>
</dbReference>
<evidence type="ECO:0000313" key="14">
    <source>
        <dbReference type="Proteomes" id="UP001181693"/>
    </source>
</evidence>
<dbReference type="PRINTS" id="PR00237">
    <property type="entry name" value="GPCRRHODOPSN"/>
</dbReference>
<sequence>METKNESSLDEFHLLGFSKGPIICSVLIAVTYAITITGNLAVFSIIHVNRHLHTPMYFFLSCLSALDVCYATVTLPMMLVHSITGNTKISFNRCLVQIYFFVSCGGAESLLLASMAYDRYVAICNPLRYMLIMNKKFCLGLMAGCWFLGSGNSMLHTFMTLKLTFCRGRHINHYFCDVIPILEIACSNIHSSHVVLHVDTAVLGLSTFLIVINSYVRIITTILKIQSSAGRRKVFSTCSAHLIVITIFYITGSFSYNSPKSGDFLNKVRISSILYSILPPLLNPVIYCLRNREVKMAFKKAFVKL</sequence>
<dbReference type="PRINTS" id="PR00245">
    <property type="entry name" value="OLFACTORYR"/>
</dbReference>
<evidence type="ECO:0000256" key="7">
    <source>
        <dbReference type="ARBA" id="ARBA00023136"/>
    </source>
</evidence>
<evidence type="ECO:0000259" key="12">
    <source>
        <dbReference type="PROSITE" id="PS50262"/>
    </source>
</evidence>
<feature type="transmembrane region" description="Helical" evidence="11">
    <location>
        <begin position="57"/>
        <end position="78"/>
    </location>
</feature>
<dbReference type="Pfam" id="PF13853">
    <property type="entry name" value="7tm_4"/>
    <property type="match status" value="1"/>
</dbReference>
<proteinExistence type="inferred from homology"/>
<dbReference type="FunFam" id="1.20.1070.10:FF:000015">
    <property type="entry name" value="Olfactory receptor"/>
    <property type="match status" value="1"/>
</dbReference>
<dbReference type="GO" id="GO:0004930">
    <property type="term" value="F:G protein-coupled receptor activity"/>
    <property type="evidence" value="ECO:0007669"/>
    <property type="project" value="UniProtKB-KW"/>
</dbReference>
<dbReference type="AlphaFoldDB" id="A0AAV2ZYC5"/>
<dbReference type="InterPro" id="IPR050516">
    <property type="entry name" value="Olfactory_GPCR"/>
</dbReference>
<organism evidence="13 14">
    <name type="scientific">Pyxicephalus adspersus</name>
    <name type="common">African bullfrog</name>
    <dbReference type="NCBI Taxonomy" id="30357"/>
    <lineage>
        <taxon>Eukaryota</taxon>
        <taxon>Metazoa</taxon>
        <taxon>Chordata</taxon>
        <taxon>Craniata</taxon>
        <taxon>Vertebrata</taxon>
        <taxon>Euteleostomi</taxon>
        <taxon>Amphibia</taxon>
        <taxon>Batrachia</taxon>
        <taxon>Anura</taxon>
        <taxon>Neobatrachia</taxon>
        <taxon>Ranoidea</taxon>
        <taxon>Pyxicephalidae</taxon>
        <taxon>Pyxicephalinae</taxon>
        <taxon>Pyxicephalus</taxon>
    </lineage>
</organism>
<keyword evidence="11" id="KW-0716">Sensory transduction</keyword>
<keyword evidence="8 10" id="KW-0675">Receptor</keyword>
<comment type="similarity">
    <text evidence="10">Belongs to the G-protein coupled receptor 1 family.</text>
</comment>
<feature type="transmembrane region" description="Helical" evidence="11">
    <location>
        <begin position="234"/>
        <end position="256"/>
    </location>
</feature>